<evidence type="ECO:0000313" key="6">
    <source>
        <dbReference type="Proteomes" id="UP000231192"/>
    </source>
</evidence>
<dbReference type="EMBL" id="PFBK01000008">
    <property type="protein sequence ID" value="PIR83774.1"/>
    <property type="molecule type" value="Genomic_DNA"/>
</dbReference>
<evidence type="ECO:0008006" key="7">
    <source>
        <dbReference type="Google" id="ProtNLM"/>
    </source>
</evidence>
<feature type="transmembrane region" description="Helical" evidence="4">
    <location>
        <begin position="377"/>
        <end position="399"/>
    </location>
</feature>
<keyword evidence="2" id="KW-0328">Glycosyltransferase</keyword>
<reference evidence="6" key="1">
    <citation type="submission" date="2017-09" db="EMBL/GenBank/DDBJ databases">
        <title>Depth-based differentiation of microbial function through sediment-hosted aquifers and enrichment of novel symbionts in the deep terrestrial subsurface.</title>
        <authorList>
            <person name="Probst A.J."/>
            <person name="Ladd B."/>
            <person name="Jarett J.K."/>
            <person name="Geller-Mcgrath D.E."/>
            <person name="Sieber C.M.K."/>
            <person name="Emerson J.B."/>
            <person name="Anantharaman K."/>
            <person name="Thomas B.C."/>
            <person name="Malmstrom R."/>
            <person name="Stieglmeier M."/>
            <person name="Klingl A."/>
            <person name="Woyke T."/>
            <person name="Ryan C.M."/>
            <person name="Banfield J.F."/>
        </authorList>
    </citation>
    <scope>NUCLEOTIDE SEQUENCE [LARGE SCALE GENOMIC DNA]</scope>
</reference>
<feature type="transmembrane region" description="Helical" evidence="4">
    <location>
        <begin position="284"/>
        <end position="311"/>
    </location>
</feature>
<dbReference type="PANTHER" id="PTHR43630:SF1">
    <property type="entry name" value="POLY-BETA-1,6-N-ACETYL-D-GLUCOSAMINE SYNTHASE"/>
    <property type="match status" value="1"/>
</dbReference>
<proteinExistence type="inferred from homology"/>
<keyword evidence="4" id="KW-0472">Membrane</keyword>
<sequence length="406" mass="45385">MYVFLFTVLYFEVFLLVSFLERRRVSSTGSADASIVDTTNLPRVCVVVPCFNEARTLRTTLHSLLGLEYPKEKLEIVVVDDGSIDDTLIVARSFEHDSRVRVFHKENGGKHTAMNLALLHTQAELIGCLDADSIVAKDALLGIIPVFENKKVAAVTPGIHVREPRTLLQHMQKVEYRLSLFNRFAFATLGSLFITPGPFSFFRTSVVRELGGWRHGHSTEDMEMALRIQAAGHLIANAPNAVVHTDTPATLIGLFRQRIRWSYGWLRNAIDYRRMIGNTRFGNLGLIILPSALLSIAAGIFFFLSAVWSILQEIIQQITRIEVTGVLTPPTITDVFYLNTSAVLFLIVVSMILIVVLISIGSFVGTNSRRPPLATPLFLLFYGFLAPLWLSIALVRAAFKTGVRWR</sequence>
<evidence type="ECO:0000256" key="2">
    <source>
        <dbReference type="ARBA" id="ARBA00022676"/>
    </source>
</evidence>
<keyword evidence="4" id="KW-0812">Transmembrane</keyword>
<comment type="caution">
    <text evidence="5">The sequence shown here is derived from an EMBL/GenBank/DDBJ whole genome shotgun (WGS) entry which is preliminary data.</text>
</comment>
<evidence type="ECO:0000256" key="3">
    <source>
        <dbReference type="ARBA" id="ARBA00022679"/>
    </source>
</evidence>
<dbReference type="PANTHER" id="PTHR43630">
    <property type="entry name" value="POLY-BETA-1,6-N-ACETYL-D-GLUCOSAMINE SYNTHASE"/>
    <property type="match status" value="1"/>
</dbReference>
<gene>
    <name evidence="5" type="ORF">COU18_03830</name>
</gene>
<dbReference type="Gene3D" id="3.90.550.10">
    <property type="entry name" value="Spore Coat Polysaccharide Biosynthesis Protein SpsA, Chain A"/>
    <property type="match status" value="1"/>
</dbReference>
<accession>A0A2H0UBH8</accession>
<dbReference type="Pfam" id="PF13641">
    <property type="entry name" value="Glyco_tranf_2_3"/>
    <property type="match status" value="1"/>
</dbReference>
<dbReference type="InterPro" id="IPR029044">
    <property type="entry name" value="Nucleotide-diphossugar_trans"/>
</dbReference>
<organism evidence="5 6">
    <name type="scientific">Candidatus Kaiserbacteria bacterium CG10_big_fil_rev_8_21_14_0_10_51_14</name>
    <dbReference type="NCBI Taxonomy" id="1974610"/>
    <lineage>
        <taxon>Bacteria</taxon>
        <taxon>Candidatus Kaiseribacteriota</taxon>
    </lineage>
</organism>
<keyword evidence="3" id="KW-0808">Transferase</keyword>
<keyword evidence="4" id="KW-1133">Transmembrane helix</keyword>
<evidence type="ECO:0000256" key="1">
    <source>
        <dbReference type="ARBA" id="ARBA00006739"/>
    </source>
</evidence>
<dbReference type="SUPFAM" id="SSF53448">
    <property type="entry name" value="Nucleotide-diphospho-sugar transferases"/>
    <property type="match status" value="1"/>
</dbReference>
<dbReference type="AlphaFoldDB" id="A0A2H0UBH8"/>
<dbReference type="GO" id="GO:0016757">
    <property type="term" value="F:glycosyltransferase activity"/>
    <property type="evidence" value="ECO:0007669"/>
    <property type="project" value="UniProtKB-KW"/>
</dbReference>
<dbReference type="CDD" id="cd06423">
    <property type="entry name" value="CESA_like"/>
    <property type="match status" value="1"/>
</dbReference>
<evidence type="ECO:0000313" key="5">
    <source>
        <dbReference type="EMBL" id="PIR83774.1"/>
    </source>
</evidence>
<comment type="similarity">
    <text evidence="1">Belongs to the glycosyltransferase 2 family.</text>
</comment>
<dbReference type="Proteomes" id="UP000231192">
    <property type="component" value="Unassembled WGS sequence"/>
</dbReference>
<feature type="transmembrane region" description="Helical" evidence="4">
    <location>
        <begin position="342"/>
        <end position="365"/>
    </location>
</feature>
<protein>
    <recommendedName>
        <fullName evidence="7">Glycosyltransferase 2-like domain-containing protein</fullName>
    </recommendedName>
</protein>
<name>A0A2H0UBH8_9BACT</name>
<evidence type="ECO:0000256" key="4">
    <source>
        <dbReference type="SAM" id="Phobius"/>
    </source>
</evidence>